<evidence type="ECO:0000313" key="2">
    <source>
        <dbReference type="EMBL" id="VFT81559.1"/>
    </source>
</evidence>
<proteinExistence type="predicted"/>
<organism evidence="2 3">
    <name type="scientific">Aphanomyces stellatus</name>
    <dbReference type="NCBI Taxonomy" id="120398"/>
    <lineage>
        <taxon>Eukaryota</taxon>
        <taxon>Sar</taxon>
        <taxon>Stramenopiles</taxon>
        <taxon>Oomycota</taxon>
        <taxon>Saprolegniomycetes</taxon>
        <taxon>Saprolegniales</taxon>
        <taxon>Verrucalvaceae</taxon>
        <taxon>Aphanomyces</taxon>
    </lineage>
</organism>
<dbReference type="SUPFAM" id="SSF48403">
    <property type="entry name" value="Ankyrin repeat"/>
    <property type="match status" value="1"/>
</dbReference>
<sequence length="479" mass="53127">MGVKTMLNAALLKMLVHSIRYGHVEGIRLTIEKGVNVLHVDKKGRNLLQLAIKQDVATRMQMYVILADAGCDINHADLRGWSCVHYACASGADDVLLDLIRRGAAIAYNRYGFCGEMDLLFPRIVKAQSLLQHTEQLTHNQQVKLCWSIFAQQMEKLGYTLQTHASLRHAFKSPLKVSFTAPETHSPMDRLRIVDIHDADTPIWQQRSKTFRVPPGDVGSITLDAEVLSRPSVYHIYYEQHEPMPMELPPETLRALEDTLCVKDLDSGRTVSVKAANDLILKELESTKSRLQLAHVSNQDESSASSVEDMESLDSCSSVTLDPEWDDTLRAMPDQSVNHVGGGGGVYLCVAMLTVSIFVPRPTPTTTAAAAKSTGYDITISYTGHIGLTLEGIVEAKTHKVKIAVVCVTDSFAQLFPQVEAGDLLVSMNGTNTEYAGLKHTVWELKETRRPLVLQFRKQDDKPSGLRRVLRRKATALTV</sequence>
<dbReference type="InterPro" id="IPR002110">
    <property type="entry name" value="Ankyrin_rpt"/>
</dbReference>
<dbReference type="Gene3D" id="1.25.40.20">
    <property type="entry name" value="Ankyrin repeat-containing domain"/>
    <property type="match status" value="1"/>
</dbReference>
<keyword evidence="3" id="KW-1185">Reference proteome</keyword>
<protein>
    <submittedName>
        <fullName evidence="2">Aste57867_4448 protein</fullName>
    </submittedName>
</protein>
<dbReference type="AlphaFoldDB" id="A0A485KBS3"/>
<dbReference type="SUPFAM" id="SSF50156">
    <property type="entry name" value="PDZ domain-like"/>
    <property type="match status" value="1"/>
</dbReference>
<dbReference type="InterPro" id="IPR036034">
    <property type="entry name" value="PDZ_sf"/>
</dbReference>
<evidence type="ECO:0000313" key="1">
    <source>
        <dbReference type="EMBL" id="KAF0713232.1"/>
    </source>
</evidence>
<reference evidence="2 3" key="1">
    <citation type="submission" date="2019-03" db="EMBL/GenBank/DDBJ databases">
        <authorList>
            <person name="Gaulin E."/>
            <person name="Dumas B."/>
        </authorList>
    </citation>
    <scope>NUCLEOTIDE SEQUENCE [LARGE SCALE GENOMIC DNA]</scope>
    <source>
        <strain evidence="2">CBS 568.67</strain>
    </source>
</reference>
<dbReference type="EMBL" id="CAADRA010001094">
    <property type="protein sequence ID" value="VFT81559.1"/>
    <property type="molecule type" value="Genomic_DNA"/>
</dbReference>
<accession>A0A485KBS3</accession>
<dbReference type="InterPro" id="IPR036770">
    <property type="entry name" value="Ankyrin_rpt-contain_sf"/>
</dbReference>
<gene>
    <name evidence="2" type="primary">Aste57867_4448</name>
    <name evidence="1" type="ORF">As57867_004436</name>
    <name evidence="2" type="ORF">ASTE57867_4448</name>
</gene>
<dbReference type="Proteomes" id="UP000332933">
    <property type="component" value="Unassembled WGS sequence"/>
</dbReference>
<dbReference type="SMART" id="SM00248">
    <property type="entry name" value="ANK"/>
    <property type="match status" value="2"/>
</dbReference>
<evidence type="ECO:0000313" key="3">
    <source>
        <dbReference type="Proteomes" id="UP000332933"/>
    </source>
</evidence>
<dbReference type="EMBL" id="VJMH01001094">
    <property type="protein sequence ID" value="KAF0713232.1"/>
    <property type="molecule type" value="Genomic_DNA"/>
</dbReference>
<reference evidence="1" key="2">
    <citation type="submission" date="2019-06" db="EMBL/GenBank/DDBJ databases">
        <title>Genomics analysis of Aphanomyces spp. identifies a new class of oomycete effector associated with host adaptation.</title>
        <authorList>
            <person name="Gaulin E."/>
        </authorList>
    </citation>
    <scope>NUCLEOTIDE SEQUENCE</scope>
    <source>
        <strain evidence="1">CBS 578.67</strain>
    </source>
</reference>
<name>A0A485KBS3_9STRA</name>
<dbReference type="OrthoDB" id="2157354at2759"/>